<organism evidence="2">
    <name type="scientific">freshwater metagenome</name>
    <dbReference type="NCBI Taxonomy" id="449393"/>
    <lineage>
        <taxon>unclassified sequences</taxon>
        <taxon>metagenomes</taxon>
        <taxon>ecological metagenomes</taxon>
    </lineage>
</organism>
<feature type="transmembrane region" description="Helical" evidence="1">
    <location>
        <begin position="58"/>
        <end position="78"/>
    </location>
</feature>
<proteinExistence type="predicted"/>
<gene>
    <name evidence="2" type="ORF">UFOPK3376_01414</name>
</gene>
<feature type="transmembrane region" description="Helical" evidence="1">
    <location>
        <begin position="154"/>
        <end position="183"/>
    </location>
</feature>
<keyword evidence="1" id="KW-1133">Transmembrane helix</keyword>
<feature type="transmembrane region" description="Helical" evidence="1">
    <location>
        <begin position="209"/>
        <end position="227"/>
    </location>
</feature>
<dbReference type="EMBL" id="CAFBLP010000031">
    <property type="protein sequence ID" value="CAB4879990.1"/>
    <property type="molecule type" value="Genomic_DNA"/>
</dbReference>
<reference evidence="2" key="1">
    <citation type="submission" date="2020-05" db="EMBL/GenBank/DDBJ databases">
        <authorList>
            <person name="Chiriac C."/>
            <person name="Salcher M."/>
            <person name="Ghai R."/>
            <person name="Kavagutti S V."/>
        </authorList>
    </citation>
    <scope>NUCLEOTIDE SEQUENCE</scope>
</reference>
<dbReference type="AlphaFoldDB" id="A0A6J7EFD5"/>
<evidence type="ECO:0000256" key="1">
    <source>
        <dbReference type="SAM" id="Phobius"/>
    </source>
</evidence>
<feature type="transmembrane region" description="Helical" evidence="1">
    <location>
        <begin position="113"/>
        <end position="133"/>
    </location>
</feature>
<keyword evidence="1" id="KW-0812">Transmembrane</keyword>
<name>A0A6J7EFD5_9ZZZZ</name>
<evidence type="ECO:0000313" key="2">
    <source>
        <dbReference type="EMBL" id="CAB4879990.1"/>
    </source>
</evidence>
<feature type="transmembrane region" description="Helical" evidence="1">
    <location>
        <begin position="20"/>
        <end position="37"/>
    </location>
</feature>
<keyword evidence="1" id="KW-0472">Membrane</keyword>
<accession>A0A6J7EFD5</accession>
<protein>
    <submittedName>
        <fullName evidence="2">Unannotated protein</fullName>
    </submittedName>
</protein>
<sequence length="229" mass="25030">MNGPASALLAGSWSDSLNQLTTFAVLAFIGARLFTGLRRSLANDGRTLVRSIVRGIRWRHVWPVPFVLSMVIAAATALEKIPGLDWGWWSALGGQGNPVFGTNTSTGGTVWEWLIPVVFMAMLVPALPLFAYAEERMFRRCAEQWSTRRRAAKVVQFGLVHALIGIPIGVALALSIGGAYFMASYLRSYRRHLSQQEATLESTRAHTTYNGLIVTLIITAVVADTILNG</sequence>